<dbReference type="AlphaFoldDB" id="A0A543L1F4"/>
<dbReference type="SUPFAM" id="SSF51230">
    <property type="entry name" value="Single hybrid motif"/>
    <property type="match status" value="1"/>
</dbReference>
<evidence type="ECO:0000313" key="2">
    <source>
        <dbReference type="EMBL" id="TQN01137.1"/>
    </source>
</evidence>
<comment type="caution">
    <text evidence="2">The sequence shown here is derived from an EMBL/GenBank/DDBJ whole genome shotgun (WGS) entry which is preliminary data.</text>
</comment>
<sequence>MATIQIKVPDIGDFAEVGVIEVLVQPGDTIKA</sequence>
<reference evidence="2 3" key="1">
    <citation type="submission" date="2019-06" db="EMBL/GenBank/DDBJ databases">
        <title>Genomic Encyclopedia of Archaeal and Bacterial Type Strains, Phase II (KMG-II): from individual species to whole genera.</title>
        <authorList>
            <person name="Goeker M."/>
        </authorList>
    </citation>
    <scope>NUCLEOTIDE SEQUENCE [LARGE SCALE GENOMIC DNA]</scope>
    <source>
        <strain evidence="2 3">DSM 7270</strain>
    </source>
</reference>
<evidence type="ECO:0000313" key="3">
    <source>
        <dbReference type="Proteomes" id="UP000316993"/>
    </source>
</evidence>
<dbReference type="InterPro" id="IPR011053">
    <property type="entry name" value="Single_hybrid_motif"/>
</dbReference>
<gene>
    <name evidence="2" type="ORF">BDD18_3082</name>
</gene>
<protein>
    <submittedName>
        <fullName evidence="2">Biotin-dependent enzyme</fullName>
    </submittedName>
</protein>
<dbReference type="Pfam" id="PF00364">
    <property type="entry name" value="Biotin_lipoyl"/>
    <property type="match status" value="1"/>
</dbReference>
<accession>A0A543L1F4</accession>
<name>A0A543L1F4_9BURK</name>
<dbReference type="Proteomes" id="UP000316993">
    <property type="component" value="Unassembled WGS sequence"/>
</dbReference>
<evidence type="ECO:0000259" key="1">
    <source>
        <dbReference type="Pfam" id="PF00364"/>
    </source>
</evidence>
<feature type="domain" description="Lipoyl-binding" evidence="1">
    <location>
        <begin position="5"/>
        <end position="32"/>
    </location>
</feature>
<dbReference type="InterPro" id="IPR000089">
    <property type="entry name" value="Biotin_lipoyl"/>
</dbReference>
<organism evidence="2 3">
    <name type="scientific">Acidovorax temperans</name>
    <dbReference type="NCBI Taxonomy" id="80878"/>
    <lineage>
        <taxon>Bacteria</taxon>
        <taxon>Pseudomonadati</taxon>
        <taxon>Pseudomonadota</taxon>
        <taxon>Betaproteobacteria</taxon>
        <taxon>Burkholderiales</taxon>
        <taxon>Comamonadaceae</taxon>
        <taxon>Acidovorax</taxon>
    </lineage>
</organism>
<dbReference type="EMBL" id="VFPV01000003">
    <property type="protein sequence ID" value="TQN01137.1"/>
    <property type="molecule type" value="Genomic_DNA"/>
</dbReference>
<proteinExistence type="predicted"/>